<dbReference type="GO" id="GO:0045664">
    <property type="term" value="P:regulation of neuron differentiation"/>
    <property type="evidence" value="ECO:0007669"/>
    <property type="project" value="TreeGrafter"/>
</dbReference>
<comment type="caution">
    <text evidence="3">The sequence shown here is derived from an EMBL/GenBank/DDBJ whole genome shotgun (WGS) entry which is preliminary data.</text>
</comment>
<dbReference type="GO" id="GO:0045944">
    <property type="term" value="P:positive regulation of transcription by RNA polymerase II"/>
    <property type="evidence" value="ECO:0007669"/>
    <property type="project" value="TreeGrafter"/>
</dbReference>
<dbReference type="PROSITE" id="PS00028">
    <property type="entry name" value="ZINC_FINGER_C2H2_1"/>
    <property type="match status" value="1"/>
</dbReference>
<evidence type="ECO:0000259" key="2">
    <source>
        <dbReference type="PROSITE" id="PS00028"/>
    </source>
</evidence>
<proteinExistence type="predicted"/>
<sequence>MAPPVATIRPQTVSTITTTSSSSISSPPQLSPTAKERGYDSMEADKCPREECPLSKQIHFHCVKADCQYATENVELMMDHKTNEKLIFDSFKQCSRKLDCHRPGCKYNMLHKHFHCMHQGCHFSFLQVQQMESHGRKHMRRIYGKLFNRPNSNNPGSGQQFVLPIMSMARSESPPMVGPPTMVSSAPSIRASYPAR</sequence>
<protein>
    <submittedName>
        <fullName evidence="3">Putative zinc finger protein</fullName>
    </submittedName>
</protein>
<accession>A0A2G8JXB7</accession>
<dbReference type="OrthoDB" id="10063916at2759"/>
<feature type="region of interest" description="Disordered" evidence="1">
    <location>
        <begin position="173"/>
        <end position="196"/>
    </location>
</feature>
<evidence type="ECO:0000313" key="3">
    <source>
        <dbReference type="EMBL" id="PIK40359.1"/>
    </source>
</evidence>
<reference evidence="3 4" key="1">
    <citation type="journal article" date="2017" name="PLoS Biol.">
        <title>The sea cucumber genome provides insights into morphological evolution and visceral regeneration.</title>
        <authorList>
            <person name="Zhang X."/>
            <person name="Sun L."/>
            <person name="Yuan J."/>
            <person name="Sun Y."/>
            <person name="Gao Y."/>
            <person name="Zhang L."/>
            <person name="Li S."/>
            <person name="Dai H."/>
            <person name="Hamel J.F."/>
            <person name="Liu C."/>
            <person name="Yu Y."/>
            <person name="Liu S."/>
            <person name="Lin W."/>
            <person name="Guo K."/>
            <person name="Jin S."/>
            <person name="Xu P."/>
            <person name="Storey K.B."/>
            <person name="Huan P."/>
            <person name="Zhang T."/>
            <person name="Zhou Y."/>
            <person name="Zhang J."/>
            <person name="Lin C."/>
            <person name="Li X."/>
            <person name="Xing L."/>
            <person name="Huo D."/>
            <person name="Sun M."/>
            <person name="Wang L."/>
            <person name="Mercier A."/>
            <person name="Li F."/>
            <person name="Yang H."/>
            <person name="Xiang J."/>
        </authorList>
    </citation>
    <scope>NUCLEOTIDE SEQUENCE [LARGE SCALE GENOMIC DNA]</scope>
    <source>
        <strain evidence="3">Shaxun</strain>
        <tissue evidence="3">Muscle</tissue>
    </source>
</reference>
<keyword evidence="4" id="KW-1185">Reference proteome</keyword>
<dbReference type="InterPro" id="IPR013087">
    <property type="entry name" value="Znf_C2H2_type"/>
</dbReference>
<evidence type="ECO:0000256" key="1">
    <source>
        <dbReference type="SAM" id="MobiDB-lite"/>
    </source>
</evidence>
<dbReference type="STRING" id="307972.A0A2G8JXB7"/>
<dbReference type="Proteomes" id="UP000230750">
    <property type="component" value="Unassembled WGS sequence"/>
</dbReference>
<dbReference type="GO" id="GO:0000977">
    <property type="term" value="F:RNA polymerase II transcription regulatory region sequence-specific DNA binding"/>
    <property type="evidence" value="ECO:0007669"/>
    <property type="project" value="TreeGrafter"/>
</dbReference>
<dbReference type="PANTHER" id="PTHR12451:SF0">
    <property type="entry name" value="ZINC FINGER PROTEIN CASTOR HOMOLOG 1"/>
    <property type="match status" value="1"/>
</dbReference>
<feature type="domain" description="C2H2-type" evidence="2">
    <location>
        <begin position="116"/>
        <end position="138"/>
    </location>
</feature>
<dbReference type="AlphaFoldDB" id="A0A2G8JXB7"/>
<dbReference type="EMBL" id="MRZV01001131">
    <property type="protein sequence ID" value="PIK40359.1"/>
    <property type="molecule type" value="Genomic_DNA"/>
</dbReference>
<gene>
    <name evidence="3" type="ORF">BSL78_22785</name>
</gene>
<dbReference type="GO" id="GO:0000981">
    <property type="term" value="F:DNA-binding transcription factor activity, RNA polymerase II-specific"/>
    <property type="evidence" value="ECO:0007669"/>
    <property type="project" value="TreeGrafter"/>
</dbReference>
<feature type="compositionally biased region" description="Low complexity" evidence="1">
    <location>
        <begin position="7"/>
        <end position="33"/>
    </location>
</feature>
<evidence type="ECO:0000313" key="4">
    <source>
        <dbReference type="Proteomes" id="UP000230750"/>
    </source>
</evidence>
<dbReference type="GO" id="GO:0005634">
    <property type="term" value="C:nucleus"/>
    <property type="evidence" value="ECO:0007669"/>
    <property type="project" value="TreeGrafter"/>
</dbReference>
<dbReference type="InterPro" id="IPR040373">
    <property type="entry name" value="CASZ1"/>
</dbReference>
<organism evidence="3 4">
    <name type="scientific">Stichopus japonicus</name>
    <name type="common">Sea cucumber</name>
    <dbReference type="NCBI Taxonomy" id="307972"/>
    <lineage>
        <taxon>Eukaryota</taxon>
        <taxon>Metazoa</taxon>
        <taxon>Echinodermata</taxon>
        <taxon>Eleutherozoa</taxon>
        <taxon>Echinozoa</taxon>
        <taxon>Holothuroidea</taxon>
        <taxon>Aspidochirotacea</taxon>
        <taxon>Aspidochirotida</taxon>
        <taxon>Stichopodidae</taxon>
        <taxon>Apostichopus</taxon>
    </lineage>
</organism>
<dbReference type="PANTHER" id="PTHR12451">
    <property type="entry name" value="TRANSCRIPTION FACTOR CASTOR PROTEIN MING -RELATED"/>
    <property type="match status" value="1"/>
</dbReference>
<name>A0A2G8JXB7_STIJA</name>
<feature type="region of interest" description="Disordered" evidence="1">
    <location>
        <begin position="1"/>
        <end position="37"/>
    </location>
</feature>